<dbReference type="AlphaFoldDB" id="A0A502DNF8"/>
<dbReference type="GO" id="GO:0003681">
    <property type="term" value="F:bent DNA binding"/>
    <property type="evidence" value="ECO:0007669"/>
    <property type="project" value="TreeGrafter"/>
</dbReference>
<dbReference type="GO" id="GO:0032993">
    <property type="term" value="C:protein-DNA complex"/>
    <property type="evidence" value="ECO:0007669"/>
    <property type="project" value="TreeGrafter"/>
</dbReference>
<feature type="domain" description="DNA-binding protein H-NS-like C-terminal" evidence="7">
    <location>
        <begin position="155"/>
        <end position="198"/>
    </location>
</feature>
<feature type="region of interest" description="Disordered" evidence="6">
    <location>
        <begin position="136"/>
        <end position="182"/>
    </location>
</feature>
<sequence>MAEKVWNRIFGSLRDSALEFGIHFLKEARSMAQTYAQIQRQIDALQRQAETLRAREVDGVVERIKEAIAHYGLTADQLGFGTARPGTIKSRKTTKASQDGSGAAAAYSDGSGNTWGGRGPRPRWLRDALDAGKALEDFASSRSPKKSAPSKSKPADGKRKAAKQYSDQSGNHWSGFGPKPGWLKDALAAGETLDKFAIETSNS</sequence>
<evidence type="ECO:0000256" key="5">
    <source>
        <dbReference type="SAM" id="Coils"/>
    </source>
</evidence>
<feature type="coiled-coil region" evidence="5">
    <location>
        <begin position="28"/>
        <end position="55"/>
    </location>
</feature>
<dbReference type="InterPro" id="IPR027444">
    <property type="entry name" value="H-NS_C_dom"/>
</dbReference>
<evidence type="ECO:0000256" key="2">
    <source>
        <dbReference type="ARBA" id="ARBA00010610"/>
    </source>
</evidence>
<comment type="caution">
    <text evidence="8">The sequence shown here is derived from an EMBL/GenBank/DDBJ whole genome shotgun (WGS) entry which is preliminary data.</text>
</comment>
<dbReference type="GO" id="GO:0005829">
    <property type="term" value="C:cytosol"/>
    <property type="evidence" value="ECO:0007669"/>
    <property type="project" value="TreeGrafter"/>
</dbReference>
<dbReference type="Proteomes" id="UP000319212">
    <property type="component" value="Unassembled WGS sequence"/>
</dbReference>
<keyword evidence="5" id="KW-0175">Coiled coil</keyword>
<proteinExistence type="inferred from homology"/>
<evidence type="ECO:0000256" key="6">
    <source>
        <dbReference type="SAM" id="MobiDB-lite"/>
    </source>
</evidence>
<evidence type="ECO:0000313" key="8">
    <source>
        <dbReference type="EMBL" id="TPG26039.1"/>
    </source>
</evidence>
<keyword evidence="4" id="KW-0238">DNA-binding</keyword>
<dbReference type="EMBL" id="RCZI01000004">
    <property type="protein sequence ID" value="TPG26039.1"/>
    <property type="molecule type" value="Genomic_DNA"/>
</dbReference>
<dbReference type="SMART" id="SM00528">
    <property type="entry name" value="HNS"/>
    <property type="match status" value="2"/>
</dbReference>
<comment type="similarity">
    <text evidence="2">Belongs to the histone-like protein H-NS family.</text>
</comment>
<comment type="subcellular location">
    <subcellularLocation>
        <location evidence="1">Cytoplasm</location>
        <location evidence="1">Nucleoid</location>
    </subcellularLocation>
</comment>
<name>A0A502DNF8_9BURK</name>
<dbReference type="GO" id="GO:0001217">
    <property type="term" value="F:DNA-binding transcription repressor activity"/>
    <property type="evidence" value="ECO:0007669"/>
    <property type="project" value="TreeGrafter"/>
</dbReference>
<dbReference type="Gene3D" id="4.10.430.10">
    <property type="entry name" value="Histone-like protein H-NS, C-terminal domain"/>
    <property type="match status" value="2"/>
</dbReference>
<dbReference type="Pfam" id="PF00816">
    <property type="entry name" value="Histone_HNS"/>
    <property type="match status" value="2"/>
</dbReference>
<reference evidence="8 9" key="1">
    <citation type="journal article" date="2019" name="Environ. Microbiol.">
        <title>Species interactions and distinct microbial communities in high Arctic permafrost affected cryosols are associated with the CH4 and CO2 gas fluxes.</title>
        <authorList>
            <person name="Altshuler I."/>
            <person name="Hamel J."/>
            <person name="Turney S."/>
            <person name="Magnuson E."/>
            <person name="Levesque R."/>
            <person name="Greer C."/>
            <person name="Whyte L.G."/>
        </authorList>
    </citation>
    <scope>NUCLEOTIDE SEQUENCE [LARGE SCALE GENOMIC DNA]</scope>
    <source>
        <strain evidence="8 9">S06.C</strain>
    </source>
</reference>
<feature type="domain" description="DNA-binding protein H-NS-like C-terminal" evidence="7">
    <location>
        <begin position="94"/>
        <end position="140"/>
    </location>
</feature>
<evidence type="ECO:0000259" key="7">
    <source>
        <dbReference type="SMART" id="SM00528"/>
    </source>
</evidence>
<dbReference type="InterPro" id="IPR037150">
    <property type="entry name" value="H-NS_C_dom_sf"/>
</dbReference>
<feature type="compositionally biased region" description="Low complexity" evidence="6">
    <location>
        <begin position="140"/>
        <end position="152"/>
    </location>
</feature>
<dbReference type="PANTHER" id="PTHR38097:SF2">
    <property type="entry name" value="DNA-BINDING PROTEIN STPA"/>
    <property type="match status" value="1"/>
</dbReference>
<feature type="region of interest" description="Disordered" evidence="6">
    <location>
        <begin position="82"/>
        <end position="124"/>
    </location>
</feature>
<dbReference type="GO" id="GO:0009295">
    <property type="term" value="C:nucleoid"/>
    <property type="evidence" value="ECO:0007669"/>
    <property type="project" value="UniProtKB-SubCell"/>
</dbReference>
<evidence type="ECO:0000256" key="4">
    <source>
        <dbReference type="ARBA" id="ARBA00023125"/>
    </source>
</evidence>
<evidence type="ECO:0000256" key="1">
    <source>
        <dbReference type="ARBA" id="ARBA00004453"/>
    </source>
</evidence>
<dbReference type="SUPFAM" id="SSF81273">
    <property type="entry name" value="H-NS histone-like proteins"/>
    <property type="match status" value="2"/>
</dbReference>
<evidence type="ECO:0000256" key="3">
    <source>
        <dbReference type="ARBA" id="ARBA00022490"/>
    </source>
</evidence>
<evidence type="ECO:0000313" key="9">
    <source>
        <dbReference type="Proteomes" id="UP000319212"/>
    </source>
</evidence>
<protein>
    <recommendedName>
        <fullName evidence="7">DNA-binding protein H-NS-like C-terminal domain-containing protein</fullName>
    </recommendedName>
</protein>
<gene>
    <name evidence="8" type="ORF">EAH82_16765</name>
</gene>
<dbReference type="GO" id="GO:0003680">
    <property type="term" value="F:minor groove of adenine-thymine-rich DNA binding"/>
    <property type="evidence" value="ECO:0007669"/>
    <property type="project" value="TreeGrafter"/>
</dbReference>
<dbReference type="PANTHER" id="PTHR38097">
    <property type="match status" value="1"/>
</dbReference>
<dbReference type="GO" id="GO:0000976">
    <property type="term" value="F:transcription cis-regulatory region binding"/>
    <property type="evidence" value="ECO:0007669"/>
    <property type="project" value="TreeGrafter"/>
</dbReference>
<keyword evidence="3" id="KW-0963">Cytoplasm</keyword>
<accession>A0A502DNF8</accession>
<feature type="compositionally biased region" description="Low complexity" evidence="6">
    <location>
        <begin position="96"/>
        <end position="112"/>
    </location>
</feature>
<organism evidence="8 9">
    <name type="scientific">Variovorax guangxiensis</name>
    <dbReference type="NCBI Taxonomy" id="1775474"/>
    <lineage>
        <taxon>Bacteria</taxon>
        <taxon>Pseudomonadati</taxon>
        <taxon>Pseudomonadota</taxon>
        <taxon>Betaproteobacteria</taxon>
        <taxon>Burkholderiales</taxon>
        <taxon>Comamonadaceae</taxon>
        <taxon>Variovorax</taxon>
    </lineage>
</organism>